<keyword evidence="2" id="KW-0472">Membrane</keyword>
<dbReference type="Proteomes" id="UP001374579">
    <property type="component" value="Unassembled WGS sequence"/>
</dbReference>
<dbReference type="GO" id="GO:0005737">
    <property type="term" value="C:cytoplasm"/>
    <property type="evidence" value="ECO:0007669"/>
    <property type="project" value="TreeGrafter"/>
</dbReference>
<keyword evidence="2" id="KW-1133">Transmembrane helix</keyword>
<feature type="signal peptide" evidence="3">
    <location>
        <begin position="1"/>
        <end position="26"/>
    </location>
</feature>
<comment type="caution">
    <text evidence="4">The sequence shown here is derived from an EMBL/GenBank/DDBJ whole genome shotgun (WGS) entry which is preliminary data.</text>
</comment>
<dbReference type="EMBL" id="JBAMIC010000003">
    <property type="protein sequence ID" value="KAK7109313.1"/>
    <property type="molecule type" value="Genomic_DNA"/>
</dbReference>
<organism evidence="4 5">
    <name type="scientific">Littorina saxatilis</name>
    <dbReference type="NCBI Taxonomy" id="31220"/>
    <lineage>
        <taxon>Eukaryota</taxon>
        <taxon>Metazoa</taxon>
        <taxon>Spiralia</taxon>
        <taxon>Lophotrochozoa</taxon>
        <taxon>Mollusca</taxon>
        <taxon>Gastropoda</taxon>
        <taxon>Caenogastropoda</taxon>
        <taxon>Littorinimorpha</taxon>
        <taxon>Littorinoidea</taxon>
        <taxon>Littorinidae</taxon>
        <taxon>Littorina</taxon>
    </lineage>
</organism>
<accession>A0AAN9BNL5</accession>
<reference evidence="4 5" key="1">
    <citation type="submission" date="2024-02" db="EMBL/GenBank/DDBJ databases">
        <title>Chromosome-scale genome assembly of the rough periwinkle Littorina saxatilis.</title>
        <authorList>
            <person name="De Jode A."/>
            <person name="Faria R."/>
            <person name="Formenti G."/>
            <person name="Sims Y."/>
            <person name="Smith T.P."/>
            <person name="Tracey A."/>
            <person name="Wood J.M.D."/>
            <person name="Zagrodzka Z.B."/>
            <person name="Johannesson K."/>
            <person name="Butlin R.K."/>
            <person name="Leder E.H."/>
        </authorList>
    </citation>
    <scope>NUCLEOTIDE SEQUENCE [LARGE SCALE GENOMIC DNA]</scope>
    <source>
        <strain evidence="4">Snail1</strain>
        <tissue evidence="4">Muscle</tissue>
    </source>
</reference>
<evidence type="ECO:0000313" key="5">
    <source>
        <dbReference type="Proteomes" id="UP001374579"/>
    </source>
</evidence>
<keyword evidence="5" id="KW-1185">Reference proteome</keyword>
<evidence type="ECO:0000256" key="3">
    <source>
        <dbReference type="SAM" id="SignalP"/>
    </source>
</evidence>
<feature type="region of interest" description="Disordered" evidence="1">
    <location>
        <begin position="25"/>
        <end position="50"/>
    </location>
</feature>
<protein>
    <submittedName>
        <fullName evidence="4">Uncharacterized protein</fullName>
    </submittedName>
</protein>
<keyword evidence="3" id="KW-0732">Signal</keyword>
<dbReference type="PANTHER" id="PTHR15191:SF3">
    <property type="entry name" value="PITUITARY TUMOR-TRANSFORMING GENE PROTEIN-BINDING FACTOR"/>
    <property type="match status" value="1"/>
</dbReference>
<dbReference type="PANTHER" id="PTHR15191">
    <property type="entry name" value="PROTEIN CBG20567"/>
    <property type="match status" value="1"/>
</dbReference>
<dbReference type="InterPro" id="IPR052304">
    <property type="entry name" value="PTTG1IP"/>
</dbReference>
<feature type="chain" id="PRO_5042926966" evidence="3">
    <location>
        <begin position="27"/>
        <end position="205"/>
    </location>
</feature>
<dbReference type="GO" id="GO:0006606">
    <property type="term" value="P:protein import into nucleus"/>
    <property type="evidence" value="ECO:0007669"/>
    <property type="project" value="TreeGrafter"/>
</dbReference>
<feature type="compositionally biased region" description="Low complexity" evidence="1">
    <location>
        <begin position="31"/>
        <end position="42"/>
    </location>
</feature>
<sequence>MKYLRFASIVLLGLSVIAGQTGGVTGAENVTTDSPDQTTTPTKSHDTTQNPVVTSTLTPAEMCAQFSNGTCDQCLGVAGAKCLWCNSDKSCQLYPYKKVLPPKGMCALDEARWGVCWLNFEALIIGVSVTGGIIILAVTICICRCCCCGGKNKRKYDKDDARYDAQKMERKAKSDDRKSERKERLDEIRRKYGLMKDEPYQRFDA</sequence>
<proteinExistence type="predicted"/>
<dbReference type="AlphaFoldDB" id="A0AAN9BNL5"/>
<gene>
    <name evidence="4" type="ORF">V1264_013373</name>
</gene>
<evidence type="ECO:0000256" key="1">
    <source>
        <dbReference type="SAM" id="MobiDB-lite"/>
    </source>
</evidence>
<evidence type="ECO:0000256" key="2">
    <source>
        <dbReference type="SAM" id="Phobius"/>
    </source>
</evidence>
<feature type="transmembrane region" description="Helical" evidence="2">
    <location>
        <begin position="122"/>
        <end position="147"/>
    </location>
</feature>
<name>A0AAN9BNL5_9CAEN</name>
<evidence type="ECO:0000313" key="4">
    <source>
        <dbReference type="EMBL" id="KAK7109313.1"/>
    </source>
</evidence>
<keyword evidence="2" id="KW-0812">Transmembrane</keyword>
<dbReference type="GO" id="GO:0005634">
    <property type="term" value="C:nucleus"/>
    <property type="evidence" value="ECO:0007669"/>
    <property type="project" value="TreeGrafter"/>
</dbReference>